<name>A0A6J5T9V4_9CAUD</name>
<evidence type="ECO:0000313" key="1">
    <source>
        <dbReference type="EMBL" id="CAB4241612.1"/>
    </source>
</evidence>
<sequence length="206" mass="24130">MFTYRLITPEELDLVRAMFDYDPSLVDVDLTPAQIDEWCVNTMKGIGAGSRACVMAFDENKEPVAMTIGSEYTQTKAWYKGISKIRKPNNYYPTTARIMGPAEDMLIQYMEDRGNFKYWSATFEGKYHTTRNNILRKHSPMFARYDGFDELIVPPGQETGLKIWDLNRRPHPFADILIRMYVLRQEYRVPLVKEQREKLNIKTKSH</sequence>
<dbReference type="EMBL" id="LR797824">
    <property type="protein sequence ID" value="CAB4241612.1"/>
    <property type="molecule type" value="Genomic_DNA"/>
</dbReference>
<accession>A0A6J5T9V4</accession>
<protein>
    <submittedName>
        <fullName evidence="1">Uncharacterized protein</fullName>
    </submittedName>
</protein>
<gene>
    <name evidence="1" type="ORF">UFOVP71_150</name>
</gene>
<organism evidence="1">
    <name type="scientific">uncultured Caudovirales phage</name>
    <dbReference type="NCBI Taxonomy" id="2100421"/>
    <lineage>
        <taxon>Viruses</taxon>
        <taxon>Duplodnaviria</taxon>
        <taxon>Heunggongvirae</taxon>
        <taxon>Uroviricota</taxon>
        <taxon>Caudoviricetes</taxon>
        <taxon>Peduoviridae</taxon>
        <taxon>Maltschvirus</taxon>
        <taxon>Maltschvirus maltsch</taxon>
    </lineage>
</organism>
<reference evidence="1" key="1">
    <citation type="submission" date="2020-05" db="EMBL/GenBank/DDBJ databases">
        <authorList>
            <person name="Chiriac C."/>
            <person name="Salcher M."/>
            <person name="Ghai R."/>
            <person name="Kavagutti S V."/>
        </authorList>
    </citation>
    <scope>NUCLEOTIDE SEQUENCE</scope>
</reference>
<proteinExistence type="predicted"/>